<dbReference type="Gene3D" id="1.10.510.10">
    <property type="entry name" value="Transferase(Phosphotransferase) domain 1"/>
    <property type="match status" value="1"/>
</dbReference>
<keyword evidence="4 5" id="KW-0067">ATP-binding</keyword>
<dbReference type="Gene3D" id="3.30.200.20">
    <property type="entry name" value="Phosphorylase Kinase, domain 1"/>
    <property type="match status" value="1"/>
</dbReference>
<keyword evidence="3" id="KW-0418">Kinase</keyword>
<dbReference type="PANTHER" id="PTHR44329:SF298">
    <property type="entry name" value="MIXED LINEAGE KINASE DOMAIN-LIKE PROTEIN"/>
    <property type="match status" value="1"/>
</dbReference>
<dbReference type="PROSITE" id="PS00107">
    <property type="entry name" value="PROTEIN_KINASE_ATP"/>
    <property type="match status" value="1"/>
</dbReference>
<feature type="domain" description="Protein kinase" evidence="6">
    <location>
        <begin position="58"/>
        <end position="339"/>
    </location>
</feature>
<dbReference type="Pfam" id="PF00069">
    <property type="entry name" value="Pkinase"/>
    <property type="match status" value="1"/>
</dbReference>
<dbReference type="EMBL" id="JAKCXM010000349">
    <property type="protein sequence ID" value="KAJ0395362.1"/>
    <property type="molecule type" value="Genomic_DNA"/>
</dbReference>
<dbReference type="InterPro" id="IPR000719">
    <property type="entry name" value="Prot_kinase_dom"/>
</dbReference>
<dbReference type="InterPro" id="IPR017441">
    <property type="entry name" value="Protein_kinase_ATP_BS"/>
</dbReference>
<dbReference type="InterPro" id="IPR001245">
    <property type="entry name" value="Ser-Thr/Tyr_kinase_cat_dom"/>
</dbReference>
<evidence type="ECO:0000256" key="1">
    <source>
        <dbReference type="ARBA" id="ARBA00022679"/>
    </source>
</evidence>
<protein>
    <recommendedName>
        <fullName evidence="6">Protein kinase domain-containing protein</fullName>
    </recommendedName>
</protein>
<comment type="caution">
    <text evidence="7">The sequence shown here is derived from an EMBL/GenBank/DDBJ whole genome shotgun (WGS) entry which is preliminary data.</text>
</comment>
<dbReference type="Proteomes" id="UP001209570">
    <property type="component" value="Unassembled WGS sequence"/>
</dbReference>
<evidence type="ECO:0000256" key="3">
    <source>
        <dbReference type="ARBA" id="ARBA00022777"/>
    </source>
</evidence>
<dbReference type="SUPFAM" id="SSF56112">
    <property type="entry name" value="Protein kinase-like (PK-like)"/>
    <property type="match status" value="1"/>
</dbReference>
<sequence length="376" mass="43011">MGKIFSRPPVAVSPETHHFGSVVQSGTLVYSHKITPITDSRFIENDLFFGLHVNLEDVKVEDRIGMGNFGVVYKAHYKGKRIALKQLLSQHYNKKTIRDFQNELNILLVLRHPNIVQFLGAVTDPPTFCLLTELCEGSVVDLLHLAQSRKIIVTWLLALEIALGCARACAYLHGLDPIILHRDIKVYAFVSERDRQRANISILLVQAENLLLTEKFVCKLSDFGLSRSLQRNDNAQTLCGTPRWLAPEVFRGEDYSEKIDIYSYGIVLWELFCFKKPYMEHDPINVAYMVAHEELRPELQDHIPHVLQRLMTQCWAMDPSQRPSFSRIITEIEEAKKTIQLSLPIDVSRPYDEALAAYQRQNRIPSKPYGLASGRL</sequence>
<accession>A0AAD5Q7V8</accession>
<gene>
    <name evidence="7" type="ORF">P43SY_000942</name>
</gene>
<dbReference type="GO" id="GO:0005524">
    <property type="term" value="F:ATP binding"/>
    <property type="evidence" value="ECO:0007669"/>
    <property type="project" value="UniProtKB-UniRule"/>
</dbReference>
<evidence type="ECO:0000259" key="6">
    <source>
        <dbReference type="PROSITE" id="PS50011"/>
    </source>
</evidence>
<dbReference type="GO" id="GO:0004674">
    <property type="term" value="F:protein serine/threonine kinase activity"/>
    <property type="evidence" value="ECO:0007669"/>
    <property type="project" value="TreeGrafter"/>
</dbReference>
<evidence type="ECO:0000256" key="4">
    <source>
        <dbReference type="ARBA" id="ARBA00022840"/>
    </source>
</evidence>
<proteinExistence type="predicted"/>
<dbReference type="Pfam" id="PF07714">
    <property type="entry name" value="PK_Tyr_Ser-Thr"/>
    <property type="match status" value="1"/>
</dbReference>
<dbReference type="InterPro" id="IPR011009">
    <property type="entry name" value="Kinase-like_dom_sf"/>
</dbReference>
<reference evidence="7" key="1">
    <citation type="submission" date="2021-12" db="EMBL/GenBank/DDBJ databases">
        <title>Prjna785345.</title>
        <authorList>
            <person name="Rujirawat T."/>
            <person name="Krajaejun T."/>
        </authorList>
    </citation>
    <scope>NUCLEOTIDE SEQUENCE</scope>
    <source>
        <strain evidence="7">Pi057C3</strain>
    </source>
</reference>
<evidence type="ECO:0000313" key="7">
    <source>
        <dbReference type="EMBL" id="KAJ0395362.1"/>
    </source>
</evidence>
<dbReference type="PANTHER" id="PTHR44329">
    <property type="entry name" value="SERINE/THREONINE-PROTEIN KINASE TNNI3K-RELATED"/>
    <property type="match status" value="1"/>
</dbReference>
<dbReference type="AlphaFoldDB" id="A0AAD5Q7V8"/>
<organism evidence="7 8">
    <name type="scientific">Pythium insidiosum</name>
    <name type="common">Pythiosis disease agent</name>
    <dbReference type="NCBI Taxonomy" id="114742"/>
    <lineage>
        <taxon>Eukaryota</taxon>
        <taxon>Sar</taxon>
        <taxon>Stramenopiles</taxon>
        <taxon>Oomycota</taxon>
        <taxon>Peronosporomycetes</taxon>
        <taxon>Pythiales</taxon>
        <taxon>Pythiaceae</taxon>
        <taxon>Pythium</taxon>
    </lineage>
</organism>
<keyword evidence="8" id="KW-1185">Reference proteome</keyword>
<evidence type="ECO:0000313" key="8">
    <source>
        <dbReference type="Proteomes" id="UP001209570"/>
    </source>
</evidence>
<dbReference type="PROSITE" id="PS50011">
    <property type="entry name" value="PROTEIN_KINASE_DOM"/>
    <property type="match status" value="1"/>
</dbReference>
<keyword evidence="2 5" id="KW-0547">Nucleotide-binding</keyword>
<dbReference type="FunFam" id="3.30.200.20:FF:000180">
    <property type="entry name" value="serine/threonine-protein kinase STY46-like"/>
    <property type="match status" value="1"/>
</dbReference>
<evidence type="ECO:0000256" key="5">
    <source>
        <dbReference type="PROSITE-ProRule" id="PRU10141"/>
    </source>
</evidence>
<dbReference type="CDD" id="cd13999">
    <property type="entry name" value="STKc_MAP3K-like"/>
    <property type="match status" value="1"/>
</dbReference>
<keyword evidence="1" id="KW-0808">Transferase</keyword>
<evidence type="ECO:0000256" key="2">
    <source>
        <dbReference type="ARBA" id="ARBA00022741"/>
    </source>
</evidence>
<dbReference type="InterPro" id="IPR051681">
    <property type="entry name" value="Ser/Thr_Kinases-Pseudokinases"/>
</dbReference>
<feature type="binding site" evidence="5">
    <location>
        <position position="85"/>
    </location>
    <ligand>
        <name>ATP</name>
        <dbReference type="ChEBI" id="CHEBI:30616"/>
    </ligand>
</feature>
<dbReference type="PIRSF" id="PIRSF000654">
    <property type="entry name" value="Integrin-linked_kinase"/>
    <property type="match status" value="1"/>
</dbReference>
<name>A0AAD5Q7V8_PYTIN</name>